<dbReference type="PATRIC" id="fig|888816.3.peg.1475"/>
<evidence type="ECO:0000313" key="2">
    <source>
        <dbReference type="Proteomes" id="UP000005589"/>
    </source>
</evidence>
<gene>
    <name evidence="1" type="ORF">HMPREF9389_1508</name>
</gene>
<proteinExistence type="predicted"/>
<accession>F3URQ0</accession>
<sequence length="478" mass="53434">MLSLAKEKNDMTLSDQEVRRLQLGLKGNVKKSEGAVINAGTDDKPEYYQIVYRQDSTTQAMAVVPVDNKKGANPNYQETTIVVAGTQMPFENSKEFGNQPYFWKKNRNIVDSSERAFFASGAFGIFPGMLTPQSDDIDMFYQITEEKIKSHNGIISNMSGHSQAGPGVAYTASKYGLKQNRSIKVTNFMDFAAKKAVDTGGISKEQVAYLNKNATIYRDSRGDVVFLDGNNGDVPYGQTMRFEVEEGQDGHSPRTPVMKGNKLDVDYYYKRNLFATGMTEKQVRKIAEYKAKTYKVNVAIANYGLEMDKVTPEYYVREYLKEYGDFAPEPSKQDLIAINRKYIDELHASLRTSSGDKKISLREELVRTSAQTVQLQAEVYEQEIKDKIKSAKSSVENHIKELRDAAYTLAHNLSADEVEGLLSELSMSTAWNDGKEASTLASASSYKNTMTNIAGNLNKAADRIVEIDQQGAQIFEKS</sequence>
<dbReference type="STRING" id="888816.HMPREF9389_1508"/>
<organism evidence="1 2">
    <name type="scientific">Streptococcus sanguinis SK355</name>
    <dbReference type="NCBI Taxonomy" id="888816"/>
    <lineage>
        <taxon>Bacteria</taxon>
        <taxon>Bacillati</taxon>
        <taxon>Bacillota</taxon>
        <taxon>Bacilli</taxon>
        <taxon>Lactobacillales</taxon>
        <taxon>Streptococcaceae</taxon>
        <taxon>Streptococcus</taxon>
    </lineage>
</organism>
<dbReference type="AlphaFoldDB" id="F3URQ0"/>
<dbReference type="Proteomes" id="UP000005589">
    <property type="component" value="Unassembled WGS sequence"/>
</dbReference>
<comment type="caution">
    <text evidence="1">The sequence shown here is derived from an EMBL/GenBank/DDBJ whole genome shotgun (WGS) entry which is preliminary data.</text>
</comment>
<dbReference type="HOGENOM" id="CLU_049602_0_0_9"/>
<dbReference type="EMBL" id="AFFN01000022">
    <property type="protein sequence ID" value="EGJ39650.1"/>
    <property type="molecule type" value="Genomic_DNA"/>
</dbReference>
<reference evidence="1 2" key="1">
    <citation type="submission" date="2011-03" db="EMBL/GenBank/DDBJ databases">
        <authorList>
            <person name="Muzny D."/>
            <person name="Qin X."/>
            <person name="Deng J."/>
            <person name="Jiang H."/>
            <person name="Liu Y."/>
            <person name="Qu J."/>
            <person name="Song X.-Z."/>
            <person name="Zhang L."/>
            <person name="Thornton R."/>
            <person name="Coyle M."/>
            <person name="Francisco L."/>
            <person name="Jackson L."/>
            <person name="Javaid M."/>
            <person name="Korchina V."/>
            <person name="Kovar C."/>
            <person name="Mata R."/>
            <person name="Mathew T."/>
            <person name="Ngo R."/>
            <person name="Nguyen L."/>
            <person name="Nguyen N."/>
            <person name="Okwuonu G."/>
            <person name="Ongeri F."/>
            <person name="Pham C."/>
            <person name="Simmons D."/>
            <person name="Wilczek-Boney K."/>
            <person name="Hale W."/>
            <person name="Jakkamsetti A."/>
            <person name="Pham P."/>
            <person name="Ruth R."/>
            <person name="San Lucas F."/>
            <person name="Warren J."/>
            <person name="Zhang J."/>
            <person name="Zhao Z."/>
            <person name="Zhou C."/>
            <person name="Zhu D."/>
            <person name="Lee S."/>
            <person name="Bess C."/>
            <person name="Blankenburg K."/>
            <person name="Forbes L."/>
            <person name="Fu Q."/>
            <person name="Gubbala S."/>
            <person name="Hirani K."/>
            <person name="Jayaseelan J.C."/>
            <person name="Lara F."/>
            <person name="Munidasa M."/>
            <person name="Palculict T."/>
            <person name="Patil S."/>
            <person name="Pu L.-L."/>
            <person name="Saada N."/>
            <person name="Tang L."/>
            <person name="Weissenberger G."/>
            <person name="Zhu Y."/>
            <person name="Hemphill L."/>
            <person name="Shang Y."/>
            <person name="Youmans B."/>
            <person name="Ayvaz T."/>
            <person name="Ross M."/>
            <person name="Santibanez J."/>
            <person name="Aqrawi P."/>
            <person name="Gross S."/>
            <person name="Joshi V."/>
            <person name="Fowler G."/>
            <person name="Nazareth L."/>
            <person name="Reid J."/>
            <person name="Worley K."/>
            <person name="Petrosino J."/>
            <person name="Highlander S."/>
            <person name="Gibbs R."/>
        </authorList>
    </citation>
    <scope>NUCLEOTIDE SEQUENCE [LARGE SCALE GENOMIC DNA]</scope>
    <source>
        <strain evidence="1 2">SK355</strain>
    </source>
</reference>
<protein>
    <submittedName>
        <fullName evidence="1">Uncharacterized protein</fullName>
    </submittedName>
</protein>
<evidence type="ECO:0000313" key="1">
    <source>
        <dbReference type="EMBL" id="EGJ39650.1"/>
    </source>
</evidence>
<name>F3URQ0_STRSA</name>
<dbReference type="eggNOG" id="ENOG5031FGY">
    <property type="taxonomic scope" value="Bacteria"/>
</dbReference>